<comment type="cofactor">
    <cofactor evidence="1">
        <name>Zn(2+)</name>
        <dbReference type="ChEBI" id="CHEBI:29105"/>
    </cofactor>
</comment>
<dbReference type="AlphaFoldDB" id="D5RI34"/>
<dbReference type="PANTHER" id="PTHR15162:SF7">
    <property type="entry name" value="SUCCINYLGLUTAMATE DESUCCINYLASE"/>
    <property type="match status" value="1"/>
</dbReference>
<evidence type="ECO:0000256" key="3">
    <source>
        <dbReference type="ARBA" id="ARBA00022801"/>
    </source>
</evidence>
<reference evidence="6 7" key="1">
    <citation type="submission" date="2010-04" db="EMBL/GenBank/DDBJ databases">
        <authorList>
            <person name="Qin X."/>
            <person name="Bachman B."/>
            <person name="Battles P."/>
            <person name="Bell A."/>
            <person name="Bess C."/>
            <person name="Bickham C."/>
            <person name="Chaboub L."/>
            <person name="Chen D."/>
            <person name="Coyle M."/>
            <person name="Deiros D.R."/>
            <person name="Dinh H."/>
            <person name="Forbes L."/>
            <person name="Fowler G."/>
            <person name="Francisco L."/>
            <person name="Fu Q."/>
            <person name="Gubbala S."/>
            <person name="Hale W."/>
            <person name="Han Y."/>
            <person name="Hemphill L."/>
            <person name="Highlander S.K."/>
            <person name="Hirani K."/>
            <person name="Hogues M."/>
            <person name="Jackson L."/>
            <person name="Jakkamsetti A."/>
            <person name="Javaid M."/>
            <person name="Jiang H."/>
            <person name="Korchina V."/>
            <person name="Kovar C."/>
            <person name="Lara F."/>
            <person name="Lee S."/>
            <person name="Mata R."/>
            <person name="Mathew T."/>
            <person name="Moen C."/>
            <person name="Morales K."/>
            <person name="Munidasa M."/>
            <person name="Nazareth L."/>
            <person name="Ngo R."/>
            <person name="Nguyen L."/>
            <person name="Okwuonu G."/>
            <person name="Ongeri F."/>
            <person name="Patil S."/>
            <person name="Petrosino J."/>
            <person name="Pham C."/>
            <person name="Pham P."/>
            <person name="Pu L.-L."/>
            <person name="Puazo M."/>
            <person name="Raj R."/>
            <person name="Reid J."/>
            <person name="Rouhana J."/>
            <person name="Saada N."/>
            <person name="Shang Y."/>
            <person name="Simmons D."/>
            <person name="Thornton R."/>
            <person name="Warren J."/>
            <person name="Weissenberger G."/>
            <person name="Zhang J."/>
            <person name="Zhang L."/>
            <person name="Zhou C."/>
            <person name="Zhu D."/>
            <person name="Muzny D."/>
            <person name="Worley K."/>
            <person name="Gibbs R."/>
        </authorList>
    </citation>
    <scope>NUCLEOTIDE SEQUENCE [LARGE SCALE GENOMIC DNA]</scope>
    <source>
        <strain evidence="6 7">ATCC 49957</strain>
    </source>
</reference>
<keyword evidence="2" id="KW-0479">Metal-binding</keyword>
<keyword evidence="3" id="KW-0378">Hydrolase</keyword>
<dbReference type="Pfam" id="PF24827">
    <property type="entry name" value="AstE_AspA_cat"/>
    <property type="match status" value="1"/>
</dbReference>
<organism evidence="6 7">
    <name type="scientific">Pseudoroseomonas cervicalis ATCC 49957</name>
    <dbReference type="NCBI Taxonomy" id="525371"/>
    <lineage>
        <taxon>Bacteria</taxon>
        <taxon>Pseudomonadati</taxon>
        <taxon>Pseudomonadota</taxon>
        <taxon>Alphaproteobacteria</taxon>
        <taxon>Acetobacterales</taxon>
        <taxon>Roseomonadaceae</taxon>
        <taxon>Roseomonas</taxon>
    </lineage>
</organism>
<protein>
    <recommendedName>
        <fullName evidence="5">Succinylglutamate desuccinylase/Aspartoacylase catalytic domain-containing protein</fullName>
    </recommendedName>
</protein>
<dbReference type="InterPro" id="IPR055438">
    <property type="entry name" value="AstE_AspA_cat"/>
</dbReference>
<sequence>MSGPGGPALLPHFPVELPVPDLRDLLAGNTLPGVWSFAAEAPGPHVALCALIHGNEIAGALLLARWLREGLRPARGRLTLIFANLAAFSRFDPADPTLSRFVDEDLNRVWCDRVLDGPRRSTELDRARALRPLIGTVDVLLDLHSMLWPSDPLILAGAPAGQALARRLGQPPLVVADGQGHASGRRLIDHSRFTDPAAPRPALLVEAGQHWERRTLAVMEAAATALLHE</sequence>
<evidence type="ECO:0000256" key="4">
    <source>
        <dbReference type="ARBA" id="ARBA00022833"/>
    </source>
</evidence>
<gene>
    <name evidence="6" type="ORF">HMPREF0731_0744</name>
</gene>
<dbReference type="RefSeq" id="WP_007003803.1">
    <property type="nucleotide sequence ID" value="NZ_GG770778.1"/>
</dbReference>
<dbReference type="InterPro" id="IPR050178">
    <property type="entry name" value="AspA/AstE_fam"/>
</dbReference>
<keyword evidence="4" id="KW-0862">Zinc</keyword>
<dbReference type="SUPFAM" id="SSF53187">
    <property type="entry name" value="Zn-dependent exopeptidases"/>
    <property type="match status" value="1"/>
</dbReference>
<evidence type="ECO:0000313" key="6">
    <source>
        <dbReference type="EMBL" id="EFH13033.1"/>
    </source>
</evidence>
<dbReference type="Gene3D" id="3.40.630.10">
    <property type="entry name" value="Zn peptidases"/>
    <property type="match status" value="1"/>
</dbReference>
<feature type="domain" description="Succinylglutamate desuccinylase/Aspartoacylase catalytic" evidence="5">
    <location>
        <begin position="42"/>
        <end position="157"/>
    </location>
</feature>
<keyword evidence="7" id="KW-1185">Reference proteome</keyword>
<proteinExistence type="predicted"/>
<evidence type="ECO:0000256" key="1">
    <source>
        <dbReference type="ARBA" id="ARBA00001947"/>
    </source>
</evidence>
<dbReference type="Proteomes" id="UP000005324">
    <property type="component" value="Unassembled WGS sequence"/>
</dbReference>
<dbReference type="GO" id="GO:0016788">
    <property type="term" value="F:hydrolase activity, acting on ester bonds"/>
    <property type="evidence" value="ECO:0007669"/>
    <property type="project" value="InterPro"/>
</dbReference>
<evidence type="ECO:0000256" key="2">
    <source>
        <dbReference type="ARBA" id="ARBA00022723"/>
    </source>
</evidence>
<accession>D5RI34</accession>
<evidence type="ECO:0000313" key="7">
    <source>
        <dbReference type="Proteomes" id="UP000005324"/>
    </source>
</evidence>
<dbReference type="OrthoDB" id="7813621at2"/>
<name>D5RI34_9PROT</name>
<comment type="caution">
    <text evidence="6">The sequence shown here is derived from an EMBL/GenBank/DDBJ whole genome shotgun (WGS) entry which is preliminary data.</text>
</comment>
<dbReference type="GO" id="GO:0005829">
    <property type="term" value="C:cytosol"/>
    <property type="evidence" value="ECO:0007669"/>
    <property type="project" value="TreeGrafter"/>
</dbReference>
<evidence type="ECO:0000259" key="5">
    <source>
        <dbReference type="Pfam" id="PF24827"/>
    </source>
</evidence>
<feature type="non-terminal residue" evidence="6">
    <location>
        <position position="229"/>
    </location>
</feature>
<dbReference type="PANTHER" id="PTHR15162">
    <property type="entry name" value="ASPARTOACYLASE"/>
    <property type="match status" value="1"/>
</dbReference>
<dbReference type="EMBL" id="ADVL01000128">
    <property type="protein sequence ID" value="EFH13033.1"/>
    <property type="molecule type" value="Genomic_DNA"/>
</dbReference>
<dbReference type="HOGENOM" id="CLU_1212071_0_0_5"/>
<dbReference type="GO" id="GO:0046872">
    <property type="term" value="F:metal ion binding"/>
    <property type="evidence" value="ECO:0007669"/>
    <property type="project" value="UniProtKB-KW"/>
</dbReference>